<name>A0A7J3G340_CALS0</name>
<feature type="domain" description="GtrA/DPMS transmembrane" evidence="7">
    <location>
        <begin position="1"/>
        <end position="116"/>
    </location>
</feature>
<dbReference type="GO" id="GO:0005886">
    <property type="term" value="C:plasma membrane"/>
    <property type="evidence" value="ECO:0007669"/>
    <property type="project" value="TreeGrafter"/>
</dbReference>
<evidence type="ECO:0000313" key="8">
    <source>
        <dbReference type="EMBL" id="HGL40158.1"/>
    </source>
</evidence>
<dbReference type="InterPro" id="IPR007267">
    <property type="entry name" value="GtrA_DPMS_TM"/>
</dbReference>
<reference evidence="8" key="1">
    <citation type="journal article" date="2020" name="mSystems">
        <title>Genome- and Community-Level Interaction Insights into Carbon Utilization and Element Cycling Functions of Hydrothermarchaeota in Hydrothermal Sediment.</title>
        <authorList>
            <person name="Zhou Z."/>
            <person name="Liu Y."/>
            <person name="Xu W."/>
            <person name="Pan J."/>
            <person name="Luo Z.H."/>
            <person name="Li M."/>
        </authorList>
    </citation>
    <scope>NUCLEOTIDE SEQUENCE [LARGE SCALE GENOMIC DNA]</scope>
    <source>
        <strain evidence="8">SpSt-669</strain>
    </source>
</reference>
<feature type="transmembrane region" description="Helical" evidence="6">
    <location>
        <begin position="20"/>
        <end position="45"/>
    </location>
</feature>
<evidence type="ECO:0000256" key="5">
    <source>
        <dbReference type="ARBA" id="ARBA00023136"/>
    </source>
</evidence>
<comment type="similarity">
    <text evidence="2">Belongs to the GtrA family.</text>
</comment>
<comment type="subcellular location">
    <subcellularLocation>
        <location evidence="1">Membrane</location>
        <topology evidence="1">Multi-pass membrane protein</topology>
    </subcellularLocation>
</comment>
<keyword evidence="5 6" id="KW-0472">Membrane</keyword>
<dbReference type="PANTHER" id="PTHR38459:SF1">
    <property type="entry name" value="PROPHAGE BACTOPRENOL-LINKED GLUCOSE TRANSLOCASE HOMOLOG"/>
    <property type="match status" value="1"/>
</dbReference>
<dbReference type="AlphaFoldDB" id="A0A7J3G340"/>
<keyword evidence="3 6" id="KW-0812">Transmembrane</keyword>
<protein>
    <submittedName>
        <fullName evidence="8">GtrA family protein</fullName>
    </submittedName>
</protein>
<dbReference type="Pfam" id="PF04138">
    <property type="entry name" value="GtrA_DPMS_TM"/>
    <property type="match status" value="1"/>
</dbReference>
<evidence type="ECO:0000256" key="1">
    <source>
        <dbReference type="ARBA" id="ARBA00004141"/>
    </source>
</evidence>
<evidence type="ECO:0000256" key="6">
    <source>
        <dbReference type="SAM" id="Phobius"/>
    </source>
</evidence>
<feature type="transmembrane region" description="Helical" evidence="6">
    <location>
        <begin position="91"/>
        <end position="110"/>
    </location>
</feature>
<evidence type="ECO:0000259" key="7">
    <source>
        <dbReference type="Pfam" id="PF04138"/>
    </source>
</evidence>
<evidence type="ECO:0000256" key="3">
    <source>
        <dbReference type="ARBA" id="ARBA00022692"/>
    </source>
</evidence>
<sequence>MVGGSGILVNTGILYLLTGYVLGAGLYMVAAVIGLEAAIISNFVLNERWTFRDLTESVGVFERMLKFHVSRVAGSIMSLAILYLFTELGIFYLFSNLVGIFAGTLVNYLTSRLWVWRKN</sequence>
<dbReference type="PANTHER" id="PTHR38459">
    <property type="entry name" value="PROPHAGE BACTOPRENOL-LINKED GLUCOSE TRANSLOCASE HOMOLOG"/>
    <property type="match status" value="1"/>
</dbReference>
<keyword evidence="4 6" id="KW-1133">Transmembrane helix</keyword>
<comment type="caution">
    <text evidence="8">The sequence shown here is derived from an EMBL/GenBank/DDBJ whole genome shotgun (WGS) entry which is preliminary data.</text>
</comment>
<dbReference type="InterPro" id="IPR051401">
    <property type="entry name" value="GtrA_CellWall_Glycosyl"/>
</dbReference>
<dbReference type="GO" id="GO:0000271">
    <property type="term" value="P:polysaccharide biosynthetic process"/>
    <property type="evidence" value="ECO:0007669"/>
    <property type="project" value="InterPro"/>
</dbReference>
<organism evidence="8">
    <name type="scientific">Caldiarchaeum subterraneum</name>
    <dbReference type="NCBI Taxonomy" id="311458"/>
    <lineage>
        <taxon>Archaea</taxon>
        <taxon>Nitrososphaerota</taxon>
        <taxon>Candidatus Caldarchaeales</taxon>
        <taxon>Candidatus Caldarchaeaceae</taxon>
        <taxon>Candidatus Caldarchaeum</taxon>
    </lineage>
</organism>
<proteinExistence type="inferred from homology"/>
<dbReference type="EMBL" id="DTCM01000007">
    <property type="protein sequence ID" value="HGL40158.1"/>
    <property type="molecule type" value="Genomic_DNA"/>
</dbReference>
<evidence type="ECO:0000256" key="2">
    <source>
        <dbReference type="ARBA" id="ARBA00009399"/>
    </source>
</evidence>
<evidence type="ECO:0000256" key="4">
    <source>
        <dbReference type="ARBA" id="ARBA00022989"/>
    </source>
</evidence>
<accession>A0A7J3G340</accession>
<gene>
    <name evidence="8" type="ORF">ENU43_00595</name>
</gene>